<name>A0A2T3XRG7_9BURK</name>
<reference evidence="1 2" key="1">
    <citation type="submission" date="2018-03" db="EMBL/GenBank/DDBJ databases">
        <title>Whole genome analyses suggest that Burkholderia sensu lato contains two further novel genera in the rhizoxinica-symbiotica group Mycetohabitans gen. nov., and Trinickia gen. nov.: implications for the evolution of diazotrophy and nodulation in the Burkholderiaceae.</title>
        <authorList>
            <person name="Estrada De Los Santos P."/>
            <person name="Palmer M."/>
            <person name="Chavez-Ramirez B."/>
            <person name="Steenkamp E.T."/>
            <person name="Hirsch A.M."/>
            <person name="Manyaka P."/>
            <person name="Maluk M."/>
            <person name="Lafos M."/>
            <person name="Crook M."/>
            <person name="Gross E."/>
            <person name="Simon M.F."/>
            <person name="Bueno Dos Reis Junior F."/>
            <person name="Poole P.S."/>
            <person name="Venter S.N."/>
            <person name="James E.K."/>
        </authorList>
    </citation>
    <scope>NUCLEOTIDE SEQUENCE [LARGE SCALE GENOMIC DNA]</scope>
    <source>
        <strain evidence="1 2">JPY-366</strain>
    </source>
</reference>
<dbReference type="Proteomes" id="UP000240638">
    <property type="component" value="Unassembled WGS sequence"/>
</dbReference>
<evidence type="ECO:0000313" key="2">
    <source>
        <dbReference type="Proteomes" id="UP000240638"/>
    </source>
</evidence>
<sequence>MSNTDFETDDGAVAAAHKALGEFVVIFQWVEDLYRQIGWFILDPARKHWPPTELRRETPHILIDKVTELFVGLTRTYAFANAEEKANDILELRERFQDLRLYRNRLLHSTFVELKASGEVYGYVRANTSLGVDPETGKLVVDLEEFSADAIHAKIREYADCMRRLSALHLQLIHWAPFDSHGIRQDVYRSSHST</sequence>
<dbReference type="RefSeq" id="WP_107152173.1">
    <property type="nucleotide sequence ID" value="NZ_PYUC01000009.1"/>
</dbReference>
<comment type="caution">
    <text evidence="1">The sequence shown here is derived from an EMBL/GenBank/DDBJ whole genome shotgun (WGS) entry which is preliminary data.</text>
</comment>
<protein>
    <submittedName>
        <fullName evidence="1">Uncharacterized protein</fullName>
    </submittedName>
</protein>
<gene>
    <name evidence="1" type="ORF">C9I57_18895</name>
</gene>
<dbReference type="EMBL" id="PYUC01000009">
    <property type="protein sequence ID" value="PTB19116.1"/>
    <property type="molecule type" value="Genomic_DNA"/>
</dbReference>
<proteinExistence type="predicted"/>
<evidence type="ECO:0000313" key="1">
    <source>
        <dbReference type="EMBL" id="PTB19116.1"/>
    </source>
</evidence>
<accession>A0A2T3XRG7</accession>
<dbReference type="AlphaFoldDB" id="A0A2T3XRG7"/>
<organism evidence="1 2">
    <name type="scientific">Trinickia symbiotica</name>
    <dbReference type="NCBI Taxonomy" id="863227"/>
    <lineage>
        <taxon>Bacteria</taxon>
        <taxon>Pseudomonadati</taxon>
        <taxon>Pseudomonadota</taxon>
        <taxon>Betaproteobacteria</taxon>
        <taxon>Burkholderiales</taxon>
        <taxon>Burkholderiaceae</taxon>
        <taxon>Trinickia</taxon>
    </lineage>
</organism>